<dbReference type="EMBL" id="CYHE01000002">
    <property type="protein sequence ID" value="CUA92765.1"/>
    <property type="molecule type" value="Genomic_DNA"/>
</dbReference>
<comment type="similarity">
    <text evidence="2">Belongs to the Nudix hydrolase family. RppH subfamily.</text>
</comment>
<dbReference type="HAMAP" id="MF_00298">
    <property type="entry name" value="Nudix_RppH"/>
    <property type="match status" value="1"/>
</dbReference>
<dbReference type="NCBIfam" id="NF001938">
    <property type="entry name" value="PRK00714.1-5"/>
    <property type="match status" value="1"/>
</dbReference>
<dbReference type="GO" id="GO:0034432">
    <property type="term" value="F:bis(5'-adenosyl)-pentaphosphatase activity"/>
    <property type="evidence" value="ECO:0007669"/>
    <property type="project" value="TreeGrafter"/>
</dbReference>
<feature type="domain" description="Nudix hydrolase" evidence="3">
    <location>
        <begin position="18"/>
        <end position="174"/>
    </location>
</feature>
<feature type="short sequence motif" description="Nudix box" evidence="2">
    <location>
        <begin position="62"/>
        <end position="83"/>
    </location>
</feature>
<evidence type="ECO:0000259" key="3">
    <source>
        <dbReference type="PROSITE" id="PS51462"/>
    </source>
</evidence>
<proteinExistence type="inferred from homology"/>
<dbReference type="GO" id="GO:0006753">
    <property type="term" value="P:nucleoside phosphate metabolic process"/>
    <property type="evidence" value="ECO:0007669"/>
    <property type="project" value="TreeGrafter"/>
</dbReference>
<sequence>MSKALHDVPGTGAPGQLPYRPCVGIMLVNREGRVWAGHRFDPKAAHTGRRIEEEYAWQMPQGGIDAGEDPLTAAFRELYEETSVRSASLIAEAPGWFTYDYPPEVLASTRHGKYRGQAQKWYALRFEGEDSEINILTPPKGHSQEFDGWRWEEAARLPELIVPFKRHVYQQVVEAFARLVPGL</sequence>
<dbReference type="AlphaFoldDB" id="A0A0K6HPC2"/>
<evidence type="ECO:0000313" key="5">
    <source>
        <dbReference type="Proteomes" id="UP000183900"/>
    </source>
</evidence>
<protein>
    <recommendedName>
        <fullName evidence="2">RNA pyrophosphohydrolase</fullName>
        <ecNumber evidence="2">3.6.1.-</ecNumber>
    </recommendedName>
    <alternativeName>
        <fullName evidence="2">(Di)nucleoside polyphosphate hydrolase</fullName>
    </alternativeName>
</protein>
<dbReference type="SUPFAM" id="SSF55811">
    <property type="entry name" value="Nudix"/>
    <property type="match status" value="1"/>
</dbReference>
<dbReference type="GO" id="GO:0008893">
    <property type="term" value="F:guanosine-3',5'-bis(diphosphate) 3'-diphosphatase activity"/>
    <property type="evidence" value="ECO:0007669"/>
    <property type="project" value="TreeGrafter"/>
</dbReference>
<comment type="cofactor">
    <cofactor evidence="2">
        <name>a divalent metal cation</name>
        <dbReference type="ChEBI" id="CHEBI:60240"/>
    </cofactor>
</comment>
<dbReference type="Proteomes" id="UP000183900">
    <property type="component" value="Unassembled WGS sequence"/>
</dbReference>
<dbReference type="InterPro" id="IPR022927">
    <property type="entry name" value="RppH"/>
</dbReference>
<dbReference type="EC" id="3.6.1.-" evidence="2"/>
<comment type="function">
    <text evidence="2">Accelerates the degradation of transcripts by removing pyrophosphate from the 5'-end of triphosphorylated RNA, leading to a more labile monophosphorylated state that can stimulate subsequent ribonuclease cleavage.</text>
</comment>
<dbReference type="CDD" id="cd03671">
    <property type="entry name" value="NUDIX_Ap4A_hydrolase_plant_like"/>
    <property type="match status" value="1"/>
</dbReference>
<organism evidence="4 5">
    <name type="scientific">Pannonibacter indicus</name>
    <dbReference type="NCBI Taxonomy" id="466044"/>
    <lineage>
        <taxon>Bacteria</taxon>
        <taxon>Pseudomonadati</taxon>
        <taxon>Pseudomonadota</taxon>
        <taxon>Alphaproteobacteria</taxon>
        <taxon>Hyphomicrobiales</taxon>
        <taxon>Stappiaceae</taxon>
        <taxon>Pannonibacter</taxon>
    </lineage>
</organism>
<evidence type="ECO:0000313" key="4">
    <source>
        <dbReference type="EMBL" id="CUA92765.1"/>
    </source>
</evidence>
<name>A0A0K6HPC2_9HYPH</name>
<evidence type="ECO:0000256" key="2">
    <source>
        <dbReference type="HAMAP-Rule" id="MF_00298"/>
    </source>
</evidence>
<dbReference type="Pfam" id="PF00293">
    <property type="entry name" value="NUDIX"/>
    <property type="match status" value="1"/>
</dbReference>
<dbReference type="GO" id="GO:0019693">
    <property type="term" value="P:ribose phosphate metabolic process"/>
    <property type="evidence" value="ECO:0007669"/>
    <property type="project" value="TreeGrafter"/>
</dbReference>
<dbReference type="InterPro" id="IPR015797">
    <property type="entry name" value="NUDIX_hydrolase-like_dom_sf"/>
</dbReference>
<dbReference type="PANTHER" id="PTHR11839">
    <property type="entry name" value="UDP/ADP-SUGAR PYROPHOSPHATASE"/>
    <property type="match status" value="1"/>
</dbReference>
<evidence type="ECO:0000256" key="1">
    <source>
        <dbReference type="ARBA" id="ARBA00022801"/>
    </source>
</evidence>
<keyword evidence="1 2" id="KW-0378">Hydrolase</keyword>
<dbReference type="InterPro" id="IPR000086">
    <property type="entry name" value="NUDIX_hydrolase_dom"/>
</dbReference>
<dbReference type="Gene3D" id="3.90.79.10">
    <property type="entry name" value="Nucleoside Triphosphate Pyrophosphohydrolase"/>
    <property type="match status" value="1"/>
</dbReference>
<reference evidence="5" key="1">
    <citation type="submission" date="2015-08" db="EMBL/GenBank/DDBJ databases">
        <authorList>
            <person name="Varghese N."/>
        </authorList>
    </citation>
    <scope>NUCLEOTIDE SEQUENCE [LARGE SCALE GENOMIC DNA]</scope>
    <source>
        <strain evidence="5">DSM 23407</strain>
    </source>
</reference>
<gene>
    <name evidence="2" type="primary">rppH</name>
    <name evidence="2" type="synonym">nudH</name>
    <name evidence="4" type="ORF">Ga0061067_102116</name>
</gene>
<dbReference type="RefSeq" id="WP_055454431.1">
    <property type="nucleotide sequence ID" value="NZ_CYHE01000002.1"/>
</dbReference>
<dbReference type="PANTHER" id="PTHR11839:SF22">
    <property type="entry name" value="NUDIX HYDROLASE 26, CHLOROPLASTIC"/>
    <property type="match status" value="1"/>
</dbReference>
<keyword evidence="5" id="KW-1185">Reference proteome</keyword>
<dbReference type="OrthoDB" id="9816040at2"/>
<accession>A0A0K6HPC2</accession>
<dbReference type="PROSITE" id="PS51462">
    <property type="entry name" value="NUDIX"/>
    <property type="match status" value="1"/>
</dbReference>